<reference evidence="1 2" key="1">
    <citation type="journal article" date="2019" name="PLoS Negl. Trop. Dis.">
        <title>Revisiting the worldwide diversity of Leptospira species in the environment.</title>
        <authorList>
            <person name="Vincent A.T."/>
            <person name="Schiettekatte O."/>
            <person name="Bourhy P."/>
            <person name="Veyrier F.J."/>
            <person name="Picardeau M."/>
        </authorList>
    </citation>
    <scope>NUCLEOTIDE SEQUENCE [LARGE SCALE GENOMIC DNA]</scope>
    <source>
        <strain evidence="1 2">201702445</strain>
    </source>
</reference>
<evidence type="ECO:0000313" key="1">
    <source>
        <dbReference type="EMBL" id="TGL89588.1"/>
    </source>
</evidence>
<organism evidence="1 2">
    <name type="scientific">Leptospira yasudae</name>
    <dbReference type="NCBI Taxonomy" id="2202201"/>
    <lineage>
        <taxon>Bacteria</taxon>
        <taxon>Pseudomonadati</taxon>
        <taxon>Spirochaetota</taxon>
        <taxon>Spirochaetia</taxon>
        <taxon>Leptospirales</taxon>
        <taxon>Leptospiraceae</taxon>
        <taxon>Leptospira</taxon>
    </lineage>
</organism>
<sequence>RNRSEYYKEETTAVLGGLAYFSEKKSARGYQNHGVFGFPLIGGLLWNYEYEEETGFEKTSVLKFVYSRTAYKGKVTNRILGINWGALFSEK</sequence>
<protein>
    <submittedName>
        <fullName evidence="1">Uncharacterized protein</fullName>
    </submittedName>
</protein>
<dbReference type="AlphaFoldDB" id="A0A6N4R1I5"/>
<proteinExistence type="predicted"/>
<gene>
    <name evidence="1" type="ORF">EHQ83_01390</name>
</gene>
<comment type="caution">
    <text evidence="1">The sequence shown here is derived from an EMBL/GenBank/DDBJ whole genome shotgun (WGS) entry which is preliminary data.</text>
</comment>
<accession>A0A6N4R1I5</accession>
<dbReference type="RefSeq" id="WP_425529131.1">
    <property type="nucleotide sequence ID" value="NZ_RQGK01000019.1"/>
</dbReference>
<dbReference type="Proteomes" id="UP000297613">
    <property type="component" value="Unassembled WGS sequence"/>
</dbReference>
<dbReference type="NCBIfam" id="NF047486">
    <property type="entry name" value="LA_1737_Cterm"/>
    <property type="match status" value="1"/>
</dbReference>
<evidence type="ECO:0000313" key="2">
    <source>
        <dbReference type="Proteomes" id="UP000297613"/>
    </source>
</evidence>
<name>A0A6N4R1I5_9LEPT</name>
<feature type="non-terminal residue" evidence="1">
    <location>
        <position position="1"/>
    </location>
</feature>
<dbReference type="EMBL" id="RQGM01000006">
    <property type="protein sequence ID" value="TGL89588.1"/>
    <property type="molecule type" value="Genomic_DNA"/>
</dbReference>